<dbReference type="Proteomes" id="UP000318946">
    <property type="component" value="Chromosome"/>
</dbReference>
<dbReference type="PROSITE" id="PS50990">
    <property type="entry name" value="PEPTIDASE_C39"/>
    <property type="match status" value="1"/>
</dbReference>
<dbReference type="InterPro" id="IPR005074">
    <property type="entry name" value="Peptidase_C39"/>
</dbReference>
<feature type="domain" description="Peptidase C39" evidence="13">
    <location>
        <begin position="7"/>
        <end position="131"/>
    </location>
</feature>
<dbReference type="SMART" id="SM00382">
    <property type="entry name" value="AAA"/>
    <property type="match status" value="1"/>
</dbReference>
<feature type="transmembrane region" description="Helical" evidence="10">
    <location>
        <begin position="213"/>
        <end position="231"/>
    </location>
</feature>
<keyword evidence="3" id="KW-1003">Cell membrane</keyword>
<evidence type="ECO:0000259" key="13">
    <source>
        <dbReference type="PROSITE" id="PS50990"/>
    </source>
</evidence>
<proteinExistence type="predicted"/>
<dbReference type="GO" id="GO:0006508">
    <property type="term" value="P:proteolysis"/>
    <property type="evidence" value="ECO:0007669"/>
    <property type="project" value="InterPro"/>
</dbReference>
<dbReference type="FunFam" id="3.40.50.300:FF:000299">
    <property type="entry name" value="ABC transporter ATP-binding protein/permease"/>
    <property type="match status" value="1"/>
</dbReference>
<evidence type="ECO:0000259" key="12">
    <source>
        <dbReference type="PROSITE" id="PS50929"/>
    </source>
</evidence>
<dbReference type="InterPro" id="IPR039421">
    <property type="entry name" value="Type_1_exporter"/>
</dbReference>
<dbReference type="KEGG" id="acou:A5CBH24_15640"/>
<keyword evidence="4 10" id="KW-0812">Transmembrane</keyword>
<dbReference type="Gene3D" id="1.20.1560.10">
    <property type="entry name" value="ABC transporter type 1, transmembrane domain"/>
    <property type="match status" value="1"/>
</dbReference>
<feature type="transmembrane region" description="Helical" evidence="10">
    <location>
        <begin position="291"/>
        <end position="310"/>
    </location>
</feature>
<dbReference type="CDD" id="cd02418">
    <property type="entry name" value="Peptidase_C39B"/>
    <property type="match status" value="1"/>
</dbReference>
<keyword evidence="5" id="KW-0547">Nucleotide-binding</keyword>
<sequence>MFPSYLQPDSMDCGPACLRIISKFYGKNYSMLTLRDRCYMSREGVSLLDLSDAAESLGFRTTGISTTWEVFRDEVPLPCIVYWNSKHYVVVYKIRKRRGKWWVYVSDPAVGLLKYDEEKFLRGWLKTQVYDDETDESRAGKQGVILLLEPTPRFYESPGEENTQLKFSYLLQYLKPYKSYFVQLVLAMLVASGLNLILPFLTQSIVDVGIGTGNLNFVVMILIAQVALTLGQFANNLIRQWLSLHMTTRISISYISDFLCKLMRLPIAYFDAKKSGDILQRIGDYGRVQSFLTGTLLSMAVAILTFIVYTCVMAGYSATILLVFLGGSILYALWVLLFMKYRRKLDYMRFQESSENQSTMIQLIGGMQDIKLNSCERQKRWEWERIQARLFKISIKSLTLGQTQEVGALFISQTKNIVVSFLAVSAVIKGDMTLGMMMAMQYILGQLNGPLSQFISFMQATQDAKISLERLGEIYDRPDEEPDDEPRIRTIPDSAPLEFRDVVFHYEGPNSERALDGVSLTIPVRKVTAIVGASGSGKTTMLKLLLGFYRPTQGEVLLDGRPLGQYSESCWRRDCGVVMQEATIFADTIARNIGVVDEQPDMERVRRAARMANIDEWIESLPMRYDTKIGLDGHGLSTGQRQRLFIARAAYKDAKYLFLDEATNSLDAANERSIMEKLQSFFEGRTVVVVAHRLSTVMNADNIVVLDRGRIVEQGTHKELTARRGHYYNLVRNQLELGN</sequence>
<dbReference type="GO" id="GO:0008233">
    <property type="term" value="F:peptidase activity"/>
    <property type="evidence" value="ECO:0007669"/>
    <property type="project" value="InterPro"/>
</dbReference>
<dbReference type="GO" id="GO:0005886">
    <property type="term" value="C:plasma membrane"/>
    <property type="evidence" value="ECO:0007669"/>
    <property type="project" value="UniProtKB-SubCell"/>
</dbReference>
<evidence type="ECO:0000256" key="7">
    <source>
        <dbReference type="ARBA" id="ARBA00022840"/>
    </source>
</evidence>
<dbReference type="PROSITE" id="PS50929">
    <property type="entry name" value="ABC_TM1F"/>
    <property type="match status" value="1"/>
</dbReference>
<dbReference type="SUPFAM" id="SSF52540">
    <property type="entry name" value="P-loop containing nucleoside triphosphate hydrolases"/>
    <property type="match status" value="1"/>
</dbReference>
<keyword evidence="15" id="KW-1185">Reference proteome</keyword>
<evidence type="ECO:0000256" key="8">
    <source>
        <dbReference type="ARBA" id="ARBA00022989"/>
    </source>
</evidence>
<accession>A0A4Y1WT43</accession>
<dbReference type="Pfam" id="PF03412">
    <property type="entry name" value="Peptidase_C39"/>
    <property type="match status" value="1"/>
</dbReference>
<feature type="domain" description="ABC transmembrane type-1" evidence="12">
    <location>
        <begin position="184"/>
        <end position="463"/>
    </location>
</feature>
<keyword evidence="9 10" id="KW-0472">Membrane</keyword>
<dbReference type="OrthoDB" id="9760358at2"/>
<dbReference type="Gene3D" id="3.40.50.300">
    <property type="entry name" value="P-loop containing nucleotide triphosphate hydrolases"/>
    <property type="match status" value="1"/>
</dbReference>
<evidence type="ECO:0000256" key="2">
    <source>
        <dbReference type="ARBA" id="ARBA00022448"/>
    </source>
</evidence>
<keyword evidence="2" id="KW-0813">Transport</keyword>
<dbReference type="CDD" id="cd18571">
    <property type="entry name" value="ABC_6TM_peptidase_like"/>
    <property type="match status" value="1"/>
</dbReference>
<dbReference type="SUPFAM" id="SSF90123">
    <property type="entry name" value="ABC transporter transmembrane region"/>
    <property type="match status" value="1"/>
</dbReference>
<evidence type="ECO:0000256" key="3">
    <source>
        <dbReference type="ARBA" id="ARBA00022475"/>
    </source>
</evidence>
<dbReference type="InterPro" id="IPR036640">
    <property type="entry name" value="ABC1_TM_sf"/>
</dbReference>
<reference evidence="15" key="1">
    <citation type="submission" date="2019-06" db="EMBL/GenBank/DDBJ databases">
        <title>Alistipes onderdonkii subsp. vulgaris subsp. nov., Alistipes dispar sp. nov. and Alistipes communis sp. nov., isolated from human faeces, and creation of Alistipes onderdonkii subsp. onderdonkii subsp. nov.</title>
        <authorList>
            <person name="Sakamoto M."/>
            <person name="Ikeyama N."/>
            <person name="Ogata Y."/>
            <person name="Suda W."/>
            <person name="Iino T."/>
            <person name="Hattori M."/>
            <person name="Ohkuma M."/>
        </authorList>
    </citation>
    <scope>NUCLEOTIDE SEQUENCE [LARGE SCALE GENOMIC DNA]</scope>
    <source>
        <strain evidence="15">5CBH24</strain>
    </source>
</reference>
<evidence type="ECO:0000313" key="14">
    <source>
        <dbReference type="EMBL" id="BBL04251.1"/>
    </source>
</evidence>
<dbReference type="InterPro" id="IPR003439">
    <property type="entry name" value="ABC_transporter-like_ATP-bd"/>
</dbReference>
<dbReference type="InterPro" id="IPR003593">
    <property type="entry name" value="AAA+_ATPase"/>
</dbReference>
<dbReference type="InterPro" id="IPR011527">
    <property type="entry name" value="ABC1_TM_dom"/>
</dbReference>
<name>A0A4Y1WT43_9BACT</name>
<dbReference type="PANTHER" id="PTHR43394">
    <property type="entry name" value="ATP-DEPENDENT PERMEASE MDL1, MITOCHONDRIAL"/>
    <property type="match status" value="1"/>
</dbReference>
<comment type="subcellular location">
    <subcellularLocation>
        <location evidence="1">Cell membrane</location>
        <topology evidence="1">Multi-pass membrane protein</topology>
    </subcellularLocation>
</comment>
<dbReference type="Pfam" id="PF00005">
    <property type="entry name" value="ABC_tran"/>
    <property type="match status" value="1"/>
</dbReference>
<evidence type="ECO:0000259" key="11">
    <source>
        <dbReference type="PROSITE" id="PS50893"/>
    </source>
</evidence>
<feature type="transmembrane region" description="Helical" evidence="10">
    <location>
        <begin position="316"/>
        <end position="339"/>
    </location>
</feature>
<gene>
    <name evidence="14" type="ORF">A5CBH24_15640</name>
</gene>
<evidence type="ECO:0000256" key="5">
    <source>
        <dbReference type="ARBA" id="ARBA00022741"/>
    </source>
</evidence>
<dbReference type="GO" id="GO:0015421">
    <property type="term" value="F:ABC-type oligopeptide transporter activity"/>
    <property type="evidence" value="ECO:0007669"/>
    <property type="project" value="TreeGrafter"/>
</dbReference>
<evidence type="ECO:0000313" key="15">
    <source>
        <dbReference type="Proteomes" id="UP000318946"/>
    </source>
</evidence>
<dbReference type="Gene3D" id="3.90.70.10">
    <property type="entry name" value="Cysteine proteinases"/>
    <property type="match status" value="1"/>
</dbReference>
<dbReference type="AlphaFoldDB" id="A0A4Y1WT43"/>
<evidence type="ECO:0000256" key="6">
    <source>
        <dbReference type="ARBA" id="ARBA00022801"/>
    </source>
</evidence>
<dbReference type="InterPro" id="IPR027417">
    <property type="entry name" value="P-loop_NTPase"/>
</dbReference>
<feature type="transmembrane region" description="Helical" evidence="10">
    <location>
        <begin position="180"/>
        <end position="201"/>
    </location>
</feature>
<keyword evidence="7 14" id="KW-0067">ATP-binding</keyword>
<dbReference type="GO" id="GO:0016887">
    <property type="term" value="F:ATP hydrolysis activity"/>
    <property type="evidence" value="ECO:0007669"/>
    <property type="project" value="InterPro"/>
</dbReference>
<feature type="domain" description="ABC transporter" evidence="11">
    <location>
        <begin position="497"/>
        <end position="733"/>
    </location>
</feature>
<keyword evidence="6" id="KW-0378">Hydrolase</keyword>
<dbReference type="PROSITE" id="PS50893">
    <property type="entry name" value="ABC_TRANSPORTER_2"/>
    <property type="match status" value="1"/>
</dbReference>
<organism evidence="14 15">
    <name type="scientific">Alistipes communis</name>
    <dbReference type="NCBI Taxonomy" id="2585118"/>
    <lineage>
        <taxon>Bacteria</taxon>
        <taxon>Pseudomonadati</taxon>
        <taxon>Bacteroidota</taxon>
        <taxon>Bacteroidia</taxon>
        <taxon>Bacteroidales</taxon>
        <taxon>Rikenellaceae</taxon>
        <taxon>Alistipes</taxon>
    </lineage>
</organism>
<dbReference type="Pfam" id="PF00664">
    <property type="entry name" value="ABC_membrane"/>
    <property type="match status" value="1"/>
</dbReference>
<evidence type="ECO:0000256" key="10">
    <source>
        <dbReference type="SAM" id="Phobius"/>
    </source>
</evidence>
<dbReference type="GO" id="GO:0005524">
    <property type="term" value="F:ATP binding"/>
    <property type="evidence" value="ECO:0007669"/>
    <property type="project" value="UniProtKB-KW"/>
</dbReference>
<dbReference type="EMBL" id="AP019735">
    <property type="protein sequence ID" value="BBL04251.1"/>
    <property type="molecule type" value="Genomic_DNA"/>
</dbReference>
<evidence type="ECO:0000256" key="4">
    <source>
        <dbReference type="ARBA" id="ARBA00022692"/>
    </source>
</evidence>
<dbReference type="RefSeq" id="WP_141412746.1">
    <property type="nucleotide sequence ID" value="NZ_AP019735.1"/>
</dbReference>
<dbReference type="PANTHER" id="PTHR43394:SF1">
    <property type="entry name" value="ATP-BINDING CASSETTE SUB-FAMILY B MEMBER 10, MITOCHONDRIAL"/>
    <property type="match status" value="1"/>
</dbReference>
<dbReference type="GeneID" id="78342285"/>
<keyword evidence="8 10" id="KW-1133">Transmembrane helix</keyword>
<protein>
    <submittedName>
        <fullName evidence="14">ABC transporter ATP-binding protein</fullName>
    </submittedName>
</protein>
<evidence type="ECO:0000256" key="9">
    <source>
        <dbReference type="ARBA" id="ARBA00023136"/>
    </source>
</evidence>
<evidence type="ECO:0000256" key="1">
    <source>
        <dbReference type="ARBA" id="ARBA00004651"/>
    </source>
</evidence>